<dbReference type="Proteomes" id="UP000619293">
    <property type="component" value="Unassembled WGS sequence"/>
</dbReference>
<reference evidence="1 2" key="1">
    <citation type="submission" date="2021-01" db="EMBL/GenBank/DDBJ databases">
        <title>Whole genome shotgun sequence of Catellatospora chokoriensis NBRC 107358.</title>
        <authorList>
            <person name="Komaki H."/>
            <person name="Tamura T."/>
        </authorList>
    </citation>
    <scope>NUCLEOTIDE SEQUENCE [LARGE SCALE GENOMIC DNA]</scope>
    <source>
        <strain evidence="1 2">NBRC 107358</strain>
    </source>
</reference>
<evidence type="ECO:0000313" key="1">
    <source>
        <dbReference type="EMBL" id="GIF94411.1"/>
    </source>
</evidence>
<sequence length="425" mass="45159">MTVIDLGADWAAEPSQPTRPAVRRGSTALAAAVCGVLLACTMTAAAPAPEPRLTELARWAEPQTLLLATAGDDTLLVHTAAEVAAYDAADGRRRWSLPGSTDWVYDAGDILVLGFSRPESTSAQPQFAIADAVAVDRSTGRVRWRAAAYLEQVAGLLVSFSGNPERPVAQVHDPATFALRWRVAAGRSFVPDRWGSAVWELAAGGGLVERDLATGAVRRSARVRLPAGTRVAVLASRDAIGIAGYRFDANGVEQRAEVLWYDRTDLTAAGAENRWPWEADCGAGTSCAYPYDDGPPYQIDSATGAPIRLLEGSWHVGSPAGLLLFDDGGEPGSVLRARLEPAGHRPRTDVAGWRVLSTTGQVARILGHEDGDPFATHVAELTADGLRPLGREPHGLVRCAAVPRAMACTTKAGEVVIWRIGEERP</sequence>
<keyword evidence="2" id="KW-1185">Reference proteome</keyword>
<name>A0A8J3K772_9ACTN</name>
<gene>
    <name evidence="1" type="ORF">Cch02nite_78550</name>
</gene>
<dbReference type="EMBL" id="BONG01000095">
    <property type="protein sequence ID" value="GIF94411.1"/>
    <property type="molecule type" value="Genomic_DNA"/>
</dbReference>
<dbReference type="SUPFAM" id="SSF50998">
    <property type="entry name" value="Quinoprotein alcohol dehydrogenase-like"/>
    <property type="match status" value="1"/>
</dbReference>
<dbReference type="InterPro" id="IPR011047">
    <property type="entry name" value="Quinoprotein_ADH-like_sf"/>
</dbReference>
<dbReference type="Gene3D" id="2.130.10.10">
    <property type="entry name" value="YVTN repeat-like/Quinoprotein amine dehydrogenase"/>
    <property type="match status" value="1"/>
</dbReference>
<dbReference type="InterPro" id="IPR015943">
    <property type="entry name" value="WD40/YVTN_repeat-like_dom_sf"/>
</dbReference>
<dbReference type="RefSeq" id="WP_191837615.1">
    <property type="nucleotide sequence ID" value="NZ_BAAALB010000033.1"/>
</dbReference>
<protein>
    <submittedName>
        <fullName evidence="1">Uncharacterized protein</fullName>
    </submittedName>
</protein>
<dbReference type="AlphaFoldDB" id="A0A8J3K772"/>
<comment type="caution">
    <text evidence="1">The sequence shown here is derived from an EMBL/GenBank/DDBJ whole genome shotgun (WGS) entry which is preliminary data.</text>
</comment>
<accession>A0A8J3K772</accession>
<proteinExistence type="predicted"/>
<evidence type="ECO:0000313" key="2">
    <source>
        <dbReference type="Proteomes" id="UP000619293"/>
    </source>
</evidence>
<organism evidence="1 2">
    <name type="scientific">Catellatospora chokoriensis</name>
    <dbReference type="NCBI Taxonomy" id="310353"/>
    <lineage>
        <taxon>Bacteria</taxon>
        <taxon>Bacillati</taxon>
        <taxon>Actinomycetota</taxon>
        <taxon>Actinomycetes</taxon>
        <taxon>Micromonosporales</taxon>
        <taxon>Micromonosporaceae</taxon>
        <taxon>Catellatospora</taxon>
    </lineage>
</organism>